<evidence type="ECO:0000313" key="7">
    <source>
        <dbReference type="EMBL" id="QDT63962.1"/>
    </source>
</evidence>
<dbReference type="GO" id="GO:0016887">
    <property type="term" value="F:ATP hydrolysis activity"/>
    <property type="evidence" value="ECO:0007669"/>
    <property type="project" value="InterPro"/>
</dbReference>
<dbReference type="CDD" id="cd00009">
    <property type="entry name" value="AAA"/>
    <property type="match status" value="1"/>
</dbReference>
<dbReference type="GO" id="GO:0008047">
    <property type="term" value="F:enzyme activator activity"/>
    <property type="evidence" value="ECO:0007669"/>
    <property type="project" value="TreeGrafter"/>
</dbReference>
<dbReference type="GO" id="GO:0017116">
    <property type="term" value="F:single-stranded DNA helicase activity"/>
    <property type="evidence" value="ECO:0007669"/>
    <property type="project" value="TreeGrafter"/>
</dbReference>
<feature type="domain" description="AAA+ ATPase" evidence="6">
    <location>
        <begin position="51"/>
        <end position="168"/>
    </location>
</feature>
<keyword evidence="5" id="KW-0067">ATP-binding</keyword>
<dbReference type="Gene3D" id="1.20.272.10">
    <property type="match status" value="1"/>
</dbReference>
<dbReference type="PANTHER" id="PTHR13779:SF7">
    <property type="entry name" value="ATPASE WRNIP1"/>
    <property type="match status" value="1"/>
</dbReference>
<dbReference type="InterPro" id="IPR051314">
    <property type="entry name" value="AAA_ATPase_RarA/MGS1/WRNIP1"/>
</dbReference>
<dbReference type="InterPro" id="IPR008921">
    <property type="entry name" value="DNA_pol3_clamp-load_cplx_C"/>
</dbReference>
<sequence>MNLFADHEAANRESVQPLAARMRPRTIEEFIGQQHFLGPGKLLRRMLEADRLGSIIFVGPPGTGKTSLARLIATHSKSRFETLNAAAVGVKEVRDVLANAREVVQAEGQRTVLFIDELHRFNKSQQDVLLPDVEDGTVILIGATTANPYFALVAPLLSRSTIFELQPLEDDDLREVLTRAMTDTKRGLGQRNVKLEDEALEFLIRVSEGDARRALTGLEVAVGSVSNGSTVDLQVAEESVQRKAVRYDGTGDDHYNVASAFIKSMRGGDPDAAVYWMARMLDAGDDPRFIARRIVICAAEDVGTADPQALVVAQAAAHAVEFIGMPEGRIPLAQAAIHVACAPKSNACYRAINAAMTDVREKPILPVPPHLRDSNSTEARVRGKGEGYVYPHDTPTGWVYQDYLGEDRVYYEPTNRDPPAPNRK</sequence>
<comment type="similarity">
    <text evidence="2">Belongs to the AAA ATPase family. RarA/MGS1/WRNIP1 subfamily.</text>
</comment>
<dbReference type="FunFam" id="1.10.8.60:FF:000029">
    <property type="entry name" value="Replication-associated recombination protein A"/>
    <property type="match status" value="1"/>
</dbReference>
<dbReference type="InterPro" id="IPR032423">
    <property type="entry name" value="AAA_assoc_2"/>
</dbReference>
<organism evidence="7 8">
    <name type="scientific">Calycomorphotria hydatis</name>
    <dbReference type="NCBI Taxonomy" id="2528027"/>
    <lineage>
        <taxon>Bacteria</taxon>
        <taxon>Pseudomonadati</taxon>
        <taxon>Planctomycetota</taxon>
        <taxon>Planctomycetia</taxon>
        <taxon>Planctomycetales</taxon>
        <taxon>Planctomycetaceae</taxon>
        <taxon>Calycomorphotria</taxon>
    </lineage>
</organism>
<dbReference type="SMART" id="SM00382">
    <property type="entry name" value="AAA"/>
    <property type="match status" value="1"/>
</dbReference>
<dbReference type="PANTHER" id="PTHR13779">
    <property type="entry name" value="WERNER HELICASE-INTERACTING PROTEIN 1 FAMILY MEMBER"/>
    <property type="match status" value="1"/>
</dbReference>
<dbReference type="Pfam" id="PF00004">
    <property type="entry name" value="AAA"/>
    <property type="match status" value="1"/>
</dbReference>
<evidence type="ECO:0000256" key="2">
    <source>
        <dbReference type="ARBA" id="ARBA00008959"/>
    </source>
</evidence>
<dbReference type="InterPro" id="IPR003959">
    <property type="entry name" value="ATPase_AAA_core"/>
</dbReference>
<evidence type="ECO:0000259" key="6">
    <source>
        <dbReference type="SMART" id="SM00382"/>
    </source>
</evidence>
<dbReference type="RefSeq" id="WP_145260725.1">
    <property type="nucleotide sequence ID" value="NZ_CP036316.1"/>
</dbReference>
<dbReference type="Pfam" id="PF16193">
    <property type="entry name" value="AAA_assoc_2"/>
    <property type="match status" value="1"/>
</dbReference>
<dbReference type="CDD" id="cd18139">
    <property type="entry name" value="HLD_clamp_RarA"/>
    <property type="match status" value="1"/>
</dbReference>
<evidence type="ECO:0000256" key="5">
    <source>
        <dbReference type="ARBA" id="ARBA00022840"/>
    </source>
</evidence>
<dbReference type="EMBL" id="CP036316">
    <property type="protein sequence ID" value="QDT63962.1"/>
    <property type="molecule type" value="Genomic_DNA"/>
</dbReference>
<dbReference type="InterPro" id="IPR003593">
    <property type="entry name" value="AAA+_ATPase"/>
</dbReference>
<keyword evidence="4" id="KW-0547">Nucleotide-binding</keyword>
<evidence type="ECO:0000256" key="1">
    <source>
        <dbReference type="ARBA" id="ARBA00002393"/>
    </source>
</evidence>
<dbReference type="InterPro" id="IPR021886">
    <property type="entry name" value="MgsA_C"/>
</dbReference>
<dbReference type="GO" id="GO:0000731">
    <property type="term" value="P:DNA synthesis involved in DNA repair"/>
    <property type="evidence" value="ECO:0007669"/>
    <property type="project" value="TreeGrafter"/>
</dbReference>
<dbReference type="SUPFAM" id="SSF48019">
    <property type="entry name" value="post-AAA+ oligomerization domain-like"/>
    <property type="match status" value="1"/>
</dbReference>
<keyword evidence="8" id="KW-1185">Reference proteome</keyword>
<dbReference type="OrthoDB" id="9778364at2"/>
<dbReference type="GO" id="GO:0006261">
    <property type="term" value="P:DNA-templated DNA replication"/>
    <property type="evidence" value="ECO:0007669"/>
    <property type="project" value="TreeGrafter"/>
</dbReference>
<dbReference type="GO" id="GO:0003677">
    <property type="term" value="F:DNA binding"/>
    <property type="evidence" value="ECO:0007669"/>
    <property type="project" value="InterPro"/>
</dbReference>
<protein>
    <recommendedName>
        <fullName evidence="3">Replication-associated recombination protein A</fullName>
    </recommendedName>
</protein>
<dbReference type="FunFam" id="3.40.50.300:FF:000345">
    <property type="entry name" value="AAA family ATPase"/>
    <property type="match status" value="1"/>
</dbReference>
<dbReference type="InterPro" id="IPR027417">
    <property type="entry name" value="P-loop_NTPase"/>
</dbReference>
<dbReference type="KEGG" id="chya:V22_11920"/>
<dbReference type="Gene3D" id="3.40.50.300">
    <property type="entry name" value="P-loop containing nucleotide triphosphate hydrolases"/>
    <property type="match status" value="1"/>
</dbReference>
<evidence type="ECO:0000256" key="3">
    <source>
        <dbReference type="ARBA" id="ARBA00020776"/>
    </source>
</evidence>
<proteinExistence type="inferred from homology"/>
<dbReference type="SUPFAM" id="SSF52540">
    <property type="entry name" value="P-loop containing nucleoside triphosphate hydrolases"/>
    <property type="match status" value="1"/>
</dbReference>
<evidence type="ECO:0000313" key="8">
    <source>
        <dbReference type="Proteomes" id="UP000319976"/>
    </source>
</evidence>
<dbReference type="AlphaFoldDB" id="A0A517T6F4"/>
<name>A0A517T6F4_9PLAN</name>
<dbReference type="Gene3D" id="1.10.3710.10">
    <property type="entry name" value="DNA polymerase III clamp loader subunits, C-terminal domain"/>
    <property type="match status" value="1"/>
</dbReference>
<gene>
    <name evidence="7" type="primary">rarA</name>
    <name evidence="7" type="ORF">V22_11920</name>
</gene>
<accession>A0A517T6F4</accession>
<evidence type="ECO:0000256" key="4">
    <source>
        <dbReference type="ARBA" id="ARBA00022741"/>
    </source>
</evidence>
<dbReference type="FunFam" id="1.20.272.10:FF:000001">
    <property type="entry name" value="Putative AAA family ATPase"/>
    <property type="match status" value="1"/>
</dbReference>
<dbReference type="GO" id="GO:0005524">
    <property type="term" value="F:ATP binding"/>
    <property type="evidence" value="ECO:0007669"/>
    <property type="project" value="UniProtKB-KW"/>
</dbReference>
<dbReference type="Pfam" id="PF12002">
    <property type="entry name" value="MgsA_C"/>
    <property type="match status" value="1"/>
</dbReference>
<comment type="function">
    <text evidence="1">DNA-dependent ATPase that plays important roles in cellular responses to stalled DNA replication processes.</text>
</comment>
<dbReference type="Proteomes" id="UP000319976">
    <property type="component" value="Chromosome"/>
</dbReference>
<reference evidence="7 8" key="1">
    <citation type="submission" date="2019-02" db="EMBL/GenBank/DDBJ databases">
        <title>Deep-cultivation of Planctomycetes and their phenomic and genomic characterization uncovers novel biology.</title>
        <authorList>
            <person name="Wiegand S."/>
            <person name="Jogler M."/>
            <person name="Boedeker C."/>
            <person name="Pinto D."/>
            <person name="Vollmers J."/>
            <person name="Rivas-Marin E."/>
            <person name="Kohn T."/>
            <person name="Peeters S.H."/>
            <person name="Heuer A."/>
            <person name="Rast P."/>
            <person name="Oberbeckmann S."/>
            <person name="Bunk B."/>
            <person name="Jeske O."/>
            <person name="Meyerdierks A."/>
            <person name="Storesund J.E."/>
            <person name="Kallscheuer N."/>
            <person name="Luecker S."/>
            <person name="Lage O.M."/>
            <person name="Pohl T."/>
            <person name="Merkel B.J."/>
            <person name="Hornburger P."/>
            <person name="Mueller R.-W."/>
            <person name="Bruemmer F."/>
            <person name="Labrenz M."/>
            <person name="Spormann A.M."/>
            <person name="Op den Camp H."/>
            <person name="Overmann J."/>
            <person name="Amann R."/>
            <person name="Jetten M.S.M."/>
            <person name="Mascher T."/>
            <person name="Medema M.H."/>
            <person name="Devos D.P."/>
            <person name="Kaster A.-K."/>
            <person name="Ovreas L."/>
            <person name="Rohde M."/>
            <person name="Galperin M.Y."/>
            <person name="Jogler C."/>
        </authorList>
    </citation>
    <scope>NUCLEOTIDE SEQUENCE [LARGE SCALE GENOMIC DNA]</scope>
    <source>
        <strain evidence="7 8">V22</strain>
    </source>
</reference>
<dbReference type="Gene3D" id="1.10.8.60">
    <property type="match status" value="1"/>
</dbReference>